<reference evidence="10 11" key="1">
    <citation type="journal article" date="2010" name="Stand. Genomic Sci.">
        <title>Complete genome sequence of Arcobacter nitrofigilis type strain (CI).</title>
        <authorList>
            <person name="Pati A."/>
            <person name="Gronow S."/>
            <person name="Lapidus A."/>
            <person name="Copeland A."/>
            <person name="Glavina Del Rio T."/>
            <person name="Nolan M."/>
            <person name="Lucas S."/>
            <person name="Tice H."/>
            <person name="Cheng J.F."/>
            <person name="Han C."/>
            <person name="Chertkov O."/>
            <person name="Bruce D."/>
            <person name="Tapia R."/>
            <person name="Goodwin L."/>
            <person name="Pitluck S."/>
            <person name="Liolios K."/>
            <person name="Ivanova N."/>
            <person name="Mavromatis K."/>
            <person name="Chen A."/>
            <person name="Palaniappan K."/>
            <person name="Land M."/>
            <person name="Hauser L."/>
            <person name="Chang Y.J."/>
            <person name="Jeffries C.D."/>
            <person name="Detter J.C."/>
            <person name="Rohde M."/>
            <person name="Goker M."/>
            <person name="Bristow J."/>
            <person name="Eisen J.A."/>
            <person name="Markowitz V."/>
            <person name="Hugenholtz P."/>
            <person name="Klenk H.P."/>
            <person name="Kyrpides N.C."/>
        </authorList>
    </citation>
    <scope>NUCLEOTIDE SEQUENCE [LARGE SCALE GENOMIC DNA]</scope>
    <source>
        <strain evidence="11">ATCC 33309 / DSM 7299 / CCUG 15893 / LMG 7604 / NCTC 12251 / CI</strain>
    </source>
</reference>
<dbReference type="eggNOG" id="COG0745">
    <property type="taxonomic scope" value="Bacteria"/>
</dbReference>
<keyword evidence="11" id="KW-1185">Reference proteome</keyword>
<evidence type="ECO:0000259" key="8">
    <source>
        <dbReference type="PROSITE" id="PS50110"/>
    </source>
</evidence>
<dbReference type="KEGG" id="ant:Arnit_1203"/>
<keyword evidence="4 7" id="KW-0238">DNA-binding</keyword>
<name>D5V434_ARCNC</name>
<evidence type="ECO:0000256" key="6">
    <source>
        <dbReference type="PROSITE-ProRule" id="PRU00169"/>
    </source>
</evidence>
<dbReference type="InterPro" id="IPR011006">
    <property type="entry name" value="CheY-like_superfamily"/>
</dbReference>
<keyword evidence="2" id="KW-0902">Two-component regulatory system</keyword>
<dbReference type="STRING" id="572480.Arnit_1203"/>
<dbReference type="Pfam" id="PF00072">
    <property type="entry name" value="Response_reg"/>
    <property type="match status" value="1"/>
</dbReference>
<evidence type="ECO:0000256" key="3">
    <source>
        <dbReference type="ARBA" id="ARBA00023015"/>
    </source>
</evidence>
<dbReference type="SMART" id="SM00448">
    <property type="entry name" value="REC"/>
    <property type="match status" value="1"/>
</dbReference>
<dbReference type="GO" id="GO:0000156">
    <property type="term" value="F:phosphorelay response regulator activity"/>
    <property type="evidence" value="ECO:0007669"/>
    <property type="project" value="TreeGrafter"/>
</dbReference>
<feature type="modified residue" description="4-aspartylphosphate" evidence="6">
    <location>
        <position position="61"/>
    </location>
</feature>
<dbReference type="SUPFAM" id="SSF52172">
    <property type="entry name" value="CheY-like"/>
    <property type="match status" value="1"/>
</dbReference>
<evidence type="ECO:0000256" key="5">
    <source>
        <dbReference type="ARBA" id="ARBA00023163"/>
    </source>
</evidence>
<dbReference type="InterPro" id="IPR001789">
    <property type="entry name" value="Sig_transdc_resp-reg_receiver"/>
</dbReference>
<dbReference type="GO" id="GO:0000976">
    <property type="term" value="F:transcription cis-regulatory region binding"/>
    <property type="evidence" value="ECO:0007669"/>
    <property type="project" value="TreeGrafter"/>
</dbReference>
<dbReference type="Proteomes" id="UP000000939">
    <property type="component" value="Chromosome"/>
</dbReference>
<dbReference type="GO" id="GO:0005829">
    <property type="term" value="C:cytosol"/>
    <property type="evidence" value="ECO:0007669"/>
    <property type="project" value="TreeGrafter"/>
</dbReference>
<dbReference type="InterPro" id="IPR039420">
    <property type="entry name" value="WalR-like"/>
</dbReference>
<evidence type="ECO:0000313" key="10">
    <source>
        <dbReference type="EMBL" id="ADG92862.1"/>
    </source>
</evidence>
<dbReference type="OrthoDB" id="9808843at2"/>
<protein>
    <submittedName>
        <fullName evidence="10">Two component transcriptional regulator, winged helix family</fullName>
    </submittedName>
</protein>
<dbReference type="EMBL" id="CP001999">
    <property type="protein sequence ID" value="ADG92862.1"/>
    <property type="molecule type" value="Genomic_DNA"/>
</dbReference>
<feature type="DNA-binding region" description="OmpR/PhoB-type" evidence="7">
    <location>
        <begin position="139"/>
        <end position="235"/>
    </location>
</feature>
<dbReference type="PANTHER" id="PTHR48111:SF1">
    <property type="entry name" value="TWO-COMPONENT RESPONSE REGULATOR ORR33"/>
    <property type="match status" value="1"/>
</dbReference>
<evidence type="ECO:0000259" key="9">
    <source>
        <dbReference type="PROSITE" id="PS51755"/>
    </source>
</evidence>
<dbReference type="GO" id="GO:0032993">
    <property type="term" value="C:protein-DNA complex"/>
    <property type="evidence" value="ECO:0007669"/>
    <property type="project" value="TreeGrafter"/>
</dbReference>
<dbReference type="RefSeq" id="WP_013135007.1">
    <property type="nucleotide sequence ID" value="NC_014166.1"/>
</dbReference>
<dbReference type="PANTHER" id="PTHR48111">
    <property type="entry name" value="REGULATOR OF RPOS"/>
    <property type="match status" value="1"/>
</dbReference>
<accession>D5V434</accession>
<sequence length="236" mass="27586">MSEYITKVLLVEDEEDAREILSFYLDTVFDEVEIACDGEEGFKLYEKAHNENKIFDLVLTDIQMPNMDGLTMIEKITNINEDQKFIIVSAYKDEEYLFKSINLNVISYFVKPLEVKNMMVMLKKVKSKVLEDKSNVIVEDELVVLNSTYKYNRKTKQLYKNDELVDLTKKEKLLIEALAKNIKEIKTKEYLKEFIWNDANTSDATMRTVIKRVKDKIADDDFIVSKKGLGYLIERG</sequence>
<evidence type="ECO:0000256" key="1">
    <source>
        <dbReference type="ARBA" id="ARBA00022553"/>
    </source>
</evidence>
<keyword evidence="3" id="KW-0805">Transcription regulation</keyword>
<keyword evidence="1 6" id="KW-0597">Phosphoprotein</keyword>
<evidence type="ECO:0000256" key="2">
    <source>
        <dbReference type="ARBA" id="ARBA00023012"/>
    </source>
</evidence>
<dbReference type="HOGENOM" id="CLU_000445_30_3_7"/>
<keyword evidence="5" id="KW-0804">Transcription</keyword>
<organism evidence="10 11">
    <name type="scientific">Arcobacter nitrofigilis (strain ATCC 33309 / DSM 7299 / CCUG 15893 / LMG 7604 / NCTC 12251 / CI)</name>
    <name type="common">Campylobacter nitrofigilis</name>
    <dbReference type="NCBI Taxonomy" id="572480"/>
    <lineage>
        <taxon>Bacteria</taxon>
        <taxon>Pseudomonadati</taxon>
        <taxon>Campylobacterota</taxon>
        <taxon>Epsilonproteobacteria</taxon>
        <taxon>Campylobacterales</taxon>
        <taxon>Arcobacteraceae</taxon>
        <taxon>Arcobacter</taxon>
    </lineage>
</organism>
<dbReference type="InterPro" id="IPR036388">
    <property type="entry name" value="WH-like_DNA-bd_sf"/>
</dbReference>
<dbReference type="Gene3D" id="1.10.10.10">
    <property type="entry name" value="Winged helix-like DNA-binding domain superfamily/Winged helix DNA-binding domain"/>
    <property type="match status" value="1"/>
</dbReference>
<gene>
    <name evidence="10" type="ordered locus">Arnit_1203</name>
</gene>
<feature type="domain" description="Response regulatory" evidence="8">
    <location>
        <begin position="7"/>
        <end position="126"/>
    </location>
</feature>
<dbReference type="PROSITE" id="PS51755">
    <property type="entry name" value="OMPR_PHOB"/>
    <property type="match status" value="1"/>
</dbReference>
<dbReference type="GO" id="GO:0006355">
    <property type="term" value="P:regulation of DNA-templated transcription"/>
    <property type="evidence" value="ECO:0007669"/>
    <property type="project" value="InterPro"/>
</dbReference>
<dbReference type="CDD" id="cd00383">
    <property type="entry name" value="trans_reg_C"/>
    <property type="match status" value="1"/>
</dbReference>
<dbReference type="Pfam" id="PF00486">
    <property type="entry name" value="Trans_reg_C"/>
    <property type="match status" value="1"/>
</dbReference>
<dbReference type="AlphaFoldDB" id="D5V434"/>
<dbReference type="InterPro" id="IPR016032">
    <property type="entry name" value="Sig_transdc_resp-reg_C-effctor"/>
</dbReference>
<feature type="domain" description="OmpR/PhoB-type" evidence="9">
    <location>
        <begin position="139"/>
        <end position="235"/>
    </location>
</feature>
<dbReference type="SMART" id="SM00862">
    <property type="entry name" value="Trans_reg_C"/>
    <property type="match status" value="1"/>
</dbReference>
<dbReference type="PROSITE" id="PS50110">
    <property type="entry name" value="RESPONSE_REGULATORY"/>
    <property type="match status" value="1"/>
</dbReference>
<proteinExistence type="predicted"/>
<dbReference type="InterPro" id="IPR001867">
    <property type="entry name" value="OmpR/PhoB-type_DNA-bd"/>
</dbReference>
<evidence type="ECO:0000256" key="7">
    <source>
        <dbReference type="PROSITE-ProRule" id="PRU01091"/>
    </source>
</evidence>
<dbReference type="Gene3D" id="3.40.50.2300">
    <property type="match status" value="1"/>
</dbReference>
<dbReference type="SUPFAM" id="SSF46894">
    <property type="entry name" value="C-terminal effector domain of the bipartite response regulators"/>
    <property type="match status" value="1"/>
</dbReference>
<evidence type="ECO:0000313" key="11">
    <source>
        <dbReference type="Proteomes" id="UP000000939"/>
    </source>
</evidence>
<evidence type="ECO:0000256" key="4">
    <source>
        <dbReference type="ARBA" id="ARBA00023125"/>
    </source>
</evidence>